<dbReference type="RefSeq" id="XP_028154646.1">
    <property type="nucleotide sequence ID" value="XM_028298845.1"/>
</dbReference>
<evidence type="ECO:0000313" key="1">
    <source>
        <dbReference type="RefSeq" id="XP_028154646.1"/>
    </source>
</evidence>
<dbReference type="InParanoid" id="A0A6P7GY14"/>
<proteinExistence type="predicted"/>
<sequence length="207" mass="23842">MEIHYWKFGRNLKYKEISSDTVPYNKRLKRGLVNGIGTIWKSITGNLDASDGEYFNKCINKINSDETQIENLLKNQISVTTSIIKTFNTSIQKLQIDEETFNNDLKTIETTLLDINNDISFYQAQLQILDLCESLMESYVFLENYLNDILNSITFSRLQILHSSIISPIDLMEALKEISQSLQNNVLPLPTYMSNIAQYIDIIKLQA</sequence>
<dbReference type="Pfam" id="PF12259">
    <property type="entry name" value="Baculo_F"/>
    <property type="match status" value="1"/>
</dbReference>
<protein>
    <submittedName>
        <fullName evidence="1">Uncharacterized protein LOC114348240</fullName>
    </submittedName>
</protein>
<dbReference type="AlphaFoldDB" id="A0A6P7GY14"/>
<reference evidence="1" key="1">
    <citation type="submission" date="2025-08" db="UniProtKB">
        <authorList>
            <consortium name="RefSeq"/>
        </authorList>
    </citation>
    <scope>IDENTIFICATION</scope>
    <source>
        <tissue evidence="1">Whole insect</tissue>
    </source>
</reference>
<dbReference type="InterPro" id="IPR022048">
    <property type="entry name" value="Envelope_fusion-like"/>
</dbReference>
<gene>
    <name evidence="1" type="primary">LOC114348240</name>
</gene>
<accession>A0A6P7GY14</accession>
<name>A0A6P7GY14_DIAVI</name>
<organism evidence="1">
    <name type="scientific">Diabrotica virgifera virgifera</name>
    <name type="common">western corn rootworm</name>
    <dbReference type="NCBI Taxonomy" id="50390"/>
    <lineage>
        <taxon>Eukaryota</taxon>
        <taxon>Metazoa</taxon>
        <taxon>Ecdysozoa</taxon>
        <taxon>Arthropoda</taxon>
        <taxon>Hexapoda</taxon>
        <taxon>Insecta</taxon>
        <taxon>Pterygota</taxon>
        <taxon>Neoptera</taxon>
        <taxon>Endopterygota</taxon>
        <taxon>Coleoptera</taxon>
        <taxon>Polyphaga</taxon>
        <taxon>Cucujiformia</taxon>
        <taxon>Chrysomeloidea</taxon>
        <taxon>Chrysomelidae</taxon>
        <taxon>Galerucinae</taxon>
        <taxon>Diabroticina</taxon>
        <taxon>Diabroticites</taxon>
        <taxon>Diabrotica</taxon>
    </lineage>
</organism>